<evidence type="ECO:0000259" key="2">
    <source>
        <dbReference type="Pfam" id="PF07589"/>
    </source>
</evidence>
<evidence type="ECO:0000256" key="1">
    <source>
        <dbReference type="SAM" id="SignalP"/>
    </source>
</evidence>
<feature type="signal peptide" evidence="1">
    <location>
        <begin position="1"/>
        <end position="25"/>
    </location>
</feature>
<dbReference type="InterPro" id="IPR013424">
    <property type="entry name" value="Ice-binding_C"/>
</dbReference>
<dbReference type="Proteomes" id="UP000809349">
    <property type="component" value="Unassembled WGS sequence"/>
</dbReference>
<dbReference type="EMBL" id="JAFBIL020000003">
    <property type="protein sequence ID" value="MBZ2207435.1"/>
    <property type="molecule type" value="Genomic_DNA"/>
</dbReference>
<dbReference type="NCBIfam" id="TIGR02595">
    <property type="entry name" value="PEP_CTERM"/>
    <property type="match status" value="1"/>
</dbReference>
<keyword evidence="4" id="KW-1185">Reference proteome</keyword>
<dbReference type="RefSeq" id="WP_223467923.1">
    <property type="nucleotide sequence ID" value="NZ_JAFBIL020000003.1"/>
</dbReference>
<keyword evidence="1" id="KW-0732">Signal</keyword>
<gene>
    <name evidence="3" type="ORF">I4X03_009200</name>
</gene>
<evidence type="ECO:0000313" key="4">
    <source>
        <dbReference type="Proteomes" id="UP000809349"/>
    </source>
</evidence>
<proteinExistence type="predicted"/>
<reference evidence="3 4" key="2">
    <citation type="submission" date="2021-08" db="EMBL/GenBank/DDBJ databases">
        <title>Massilia sp. R798.</title>
        <authorList>
            <person name="Baek J.H."/>
            <person name="Jung H.S."/>
            <person name="Kim K.R."/>
            <person name="Jeon C.O."/>
        </authorList>
    </citation>
    <scope>NUCLEOTIDE SEQUENCE [LARGE SCALE GENOMIC DNA]</scope>
    <source>
        <strain evidence="3 4">R798</strain>
    </source>
</reference>
<protein>
    <submittedName>
        <fullName evidence="3">FxDxF family PEP-CTERM protein</fullName>
    </submittedName>
</protein>
<evidence type="ECO:0000313" key="3">
    <source>
        <dbReference type="EMBL" id="MBZ2207435.1"/>
    </source>
</evidence>
<comment type="caution">
    <text evidence="3">The sequence shown here is derived from an EMBL/GenBank/DDBJ whole genome shotgun (WGS) entry which is preliminary data.</text>
</comment>
<dbReference type="Pfam" id="PF07589">
    <property type="entry name" value="PEP-CTERM"/>
    <property type="match status" value="1"/>
</dbReference>
<accession>A0ABS7SQ98</accession>
<name>A0ABS7SQ98_9BURK</name>
<organism evidence="3 4">
    <name type="scientific">Massilia soli</name>
    <dbReference type="NCBI Taxonomy" id="2792854"/>
    <lineage>
        <taxon>Bacteria</taxon>
        <taxon>Pseudomonadati</taxon>
        <taxon>Pseudomonadota</taxon>
        <taxon>Betaproteobacteria</taxon>
        <taxon>Burkholderiales</taxon>
        <taxon>Oxalobacteraceae</taxon>
        <taxon>Telluria group</taxon>
        <taxon>Massilia</taxon>
    </lineage>
</organism>
<sequence length="182" mass="18785">MKKTKTLVAALVFATASFGSSAVLAEDISQAPEALTLLDGSGFFGDSFAMDNMGDTFSDRFTFAVTSVPHDLDAIISSISGSASTGLDITGLGVYSEAGTLIANGTSLMSGMNDVWTISTDGLALGNYYLQVSGSLVSDTSGSFGGAVMLQPVPEPETYGMMLAGLGVVGWMARRRKVKPEA</sequence>
<feature type="domain" description="Ice-binding protein C-terminal" evidence="2">
    <location>
        <begin position="152"/>
        <end position="176"/>
    </location>
</feature>
<dbReference type="NCBIfam" id="NF038126">
    <property type="entry name" value="PEP_CTERM_FxDxF"/>
    <property type="match status" value="1"/>
</dbReference>
<feature type="chain" id="PRO_5046622910" evidence="1">
    <location>
        <begin position="26"/>
        <end position="182"/>
    </location>
</feature>
<reference evidence="3 4" key="1">
    <citation type="submission" date="2021-01" db="EMBL/GenBank/DDBJ databases">
        <authorList>
            <person name="Ruan W."/>
            <person name="Khan S.A."/>
            <person name="Jeon C.O."/>
        </authorList>
    </citation>
    <scope>NUCLEOTIDE SEQUENCE [LARGE SCALE GENOMIC DNA]</scope>
    <source>
        <strain evidence="3 4">R798</strain>
    </source>
</reference>